<feature type="region of interest" description="Disordered" evidence="1">
    <location>
        <begin position="112"/>
        <end position="174"/>
    </location>
</feature>
<evidence type="ECO:0000313" key="5">
    <source>
        <dbReference type="Proteomes" id="UP000748756"/>
    </source>
</evidence>
<dbReference type="EMBL" id="JAAAUQ010000177">
    <property type="protein sequence ID" value="KAF9153403.1"/>
    <property type="molecule type" value="Genomic_DNA"/>
</dbReference>
<feature type="compositionally biased region" description="Basic and acidic residues" evidence="1">
    <location>
        <begin position="900"/>
        <end position="913"/>
    </location>
</feature>
<feature type="compositionally biased region" description="Basic and acidic residues" evidence="1">
    <location>
        <begin position="162"/>
        <end position="174"/>
    </location>
</feature>
<keyword evidence="2" id="KW-0812">Transmembrane</keyword>
<organism evidence="4 5">
    <name type="scientific">Linnemannia schmuckeri</name>
    <dbReference type="NCBI Taxonomy" id="64567"/>
    <lineage>
        <taxon>Eukaryota</taxon>
        <taxon>Fungi</taxon>
        <taxon>Fungi incertae sedis</taxon>
        <taxon>Mucoromycota</taxon>
        <taxon>Mortierellomycotina</taxon>
        <taxon>Mortierellomycetes</taxon>
        <taxon>Mortierellales</taxon>
        <taxon>Mortierellaceae</taxon>
        <taxon>Linnemannia</taxon>
    </lineage>
</organism>
<evidence type="ECO:0000256" key="1">
    <source>
        <dbReference type="SAM" id="MobiDB-lite"/>
    </source>
</evidence>
<feature type="region of interest" description="Disordered" evidence="1">
    <location>
        <begin position="860"/>
        <end position="943"/>
    </location>
</feature>
<sequence>MPFTDVCSTVSCWALILTVIFPPAHVLALGHISTPSHTHSQNKHLKDCGHHPYRISPSSAYSLTVYLDSTLHPFSASVSPTLLSPTPLSSSQASSPEKCSAHPLCRISRHTARAQGSVKRSHISTVLLPPSPQKQEMVHPFSTSSSTTRTTTPYASAQDNNQAHRPDRQKISDRNIIKKQTIYIANSNSKNDKKEQIPYVRVSKSQILRLIRHQSPTDQSSQQPQRQWSQILDVFWNRNTFQDTNTPVPQNDRHTRYHQQTQQQEEEQQERHDHADDSPLSDNDSNRITETEEEESGLWHGYVYPTGWNKSTINNDLFPLSGSIHKFPHSWPLRSSSFSPSSPLDIPWLALVECTLQTKHHLRLATQLGAKAVILYPSTTTSSSRKAEVVHCSSLLTATNAFGDSGVDTPSASVVPTLTLDALTAKDLLITLQVLGDTGFDIPATVTLADNIQVEEVFEDNKNEREDVSSNDSSSMNREKKRMDLSDSSGFVVVTAASSSSSTRMHSSSGASDSNSTGTTTTATDARQQQRAKELFLYSISNALKSGTLLAKGVLVRLGLDNGSVSKAAGGLVAIVTPTPKAESFSAASSSSSSAVAAKWVEKEDMGMVSTRFTPLSASGIKPDLIPTTGCVNGVLEQQQRQRGGGGRGLRSASSSSLAQVSNSPVPKSQLGEAGARGISTATATVVGSRSGPGGPAGIAAAALSMRQATAERISMRGVSRRTTTVPSGSNPSISIVGRLIQRIYAFSPSKLVQEMAILVKDDSMTGKLAMVLMSTICGVGVGMFGALLFVVALKVRVFQTRRRGGVEGRFGLNMQATAALQHQQQLREHGYKKVIPLGILESFGVQTVLHTSTSTMMTSKGDDDFHSKPRSCHNGDSSKNKLAYAEDVSEMEEGLQDLATRENSRRERERMRMTRTSSHLFPRTTPTGSSDHHHRRGPTAEWDSYFDGEEMEDITAYSSSMGYDRTAADEGETDADEDDGVVPDQASMDMERLAAAIMTSTRRGSYRRISLSRSSANETVEHAADGSTTTIRSTSVSTSISLALSSPQKHQGGCCGINSSHHHGDERKCPDNVRNLSGRVRSR</sequence>
<name>A0A9P5VD51_9FUNG</name>
<feature type="compositionally biased region" description="Basic and acidic residues" evidence="1">
    <location>
        <begin position="459"/>
        <end position="468"/>
    </location>
</feature>
<feature type="compositionally biased region" description="Basic and acidic residues" evidence="1">
    <location>
        <begin position="1063"/>
        <end position="1072"/>
    </location>
</feature>
<feature type="compositionally biased region" description="Low complexity" evidence="1">
    <location>
        <begin position="498"/>
        <end position="526"/>
    </location>
</feature>
<dbReference type="Proteomes" id="UP000748756">
    <property type="component" value="Unassembled WGS sequence"/>
</dbReference>
<proteinExistence type="predicted"/>
<protein>
    <submittedName>
        <fullName evidence="4">Uncharacterized protein</fullName>
    </submittedName>
</protein>
<feature type="region of interest" description="Disordered" evidence="1">
    <location>
        <begin position="241"/>
        <end position="296"/>
    </location>
</feature>
<dbReference type="AlphaFoldDB" id="A0A9P5VD51"/>
<feature type="transmembrane region" description="Helical" evidence="2">
    <location>
        <begin position="769"/>
        <end position="794"/>
    </location>
</feature>
<feature type="region of interest" description="Disordered" evidence="1">
    <location>
        <begin position="1046"/>
        <end position="1084"/>
    </location>
</feature>
<dbReference type="OrthoDB" id="8062037at2759"/>
<keyword evidence="2" id="KW-0472">Membrane</keyword>
<keyword evidence="2" id="KW-1133">Transmembrane helix</keyword>
<keyword evidence="5" id="KW-1185">Reference proteome</keyword>
<feature type="chain" id="PRO_5040340866" evidence="3">
    <location>
        <begin position="29"/>
        <end position="1084"/>
    </location>
</feature>
<comment type="caution">
    <text evidence="4">The sequence shown here is derived from an EMBL/GenBank/DDBJ whole genome shotgun (WGS) entry which is preliminary data.</text>
</comment>
<feature type="compositionally biased region" description="Low complexity" evidence="1">
    <location>
        <begin position="142"/>
        <end position="152"/>
    </location>
</feature>
<evidence type="ECO:0000313" key="4">
    <source>
        <dbReference type="EMBL" id="KAF9153403.1"/>
    </source>
</evidence>
<evidence type="ECO:0000256" key="3">
    <source>
        <dbReference type="SAM" id="SignalP"/>
    </source>
</evidence>
<feature type="region of interest" description="Disordered" evidence="1">
    <location>
        <begin position="639"/>
        <end position="677"/>
    </location>
</feature>
<reference evidence="4" key="1">
    <citation type="journal article" date="2020" name="Fungal Divers.">
        <title>Resolving the Mortierellaceae phylogeny through synthesis of multi-gene phylogenetics and phylogenomics.</title>
        <authorList>
            <person name="Vandepol N."/>
            <person name="Liber J."/>
            <person name="Desiro A."/>
            <person name="Na H."/>
            <person name="Kennedy M."/>
            <person name="Barry K."/>
            <person name="Grigoriev I.V."/>
            <person name="Miller A.N."/>
            <person name="O'Donnell K."/>
            <person name="Stajich J.E."/>
            <person name="Bonito G."/>
        </authorList>
    </citation>
    <scope>NUCLEOTIDE SEQUENCE</scope>
    <source>
        <strain evidence="4">NRRL 6426</strain>
    </source>
</reference>
<feature type="region of interest" description="Disordered" evidence="1">
    <location>
        <begin position="459"/>
        <end position="485"/>
    </location>
</feature>
<evidence type="ECO:0000256" key="2">
    <source>
        <dbReference type="SAM" id="Phobius"/>
    </source>
</evidence>
<feature type="compositionally biased region" description="Low complexity" evidence="1">
    <location>
        <begin position="650"/>
        <end position="660"/>
    </location>
</feature>
<keyword evidence="3" id="KW-0732">Signal</keyword>
<gene>
    <name evidence="4" type="ORF">BG015_003472</name>
</gene>
<feature type="region of interest" description="Disordered" evidence="1">
    <location>
        <begin position="498"/>
        <end position="527"/>
    </location>
</feature>
<feature type="signal peptide" evidence="3">
    <location>
        <begin position="1"/>
        <end position="28"/>
    </location>
</feature>
<accession>A0A9P5VD51</accession>